<keyword evidence="3" id="KW-1185">Reference proteome</keyword>
<feature type="transmembrane region" description="Helical" evidence="1">
    <location>
        <begin position="188"/>
        <end position="221"/>
    </location>
</feature>
<dbReference type="Proteomes" id="UP001519332">
    <property type="component" value="Unassembled WGS sequence"/>
</dbReference>
<evidence type="ECO:0000256" key="1">
    <source>
        <dbReference type="SAM" id="Phobius"/>
    </source>
</evidence>
<evidence type="ECO:0000313" key="3">
    <source>
        <dbReference type="Proteomes" id="UP001519332"/>
    </source>
</evidence>
<comment type="caution">
    <text evidence="2">The sequence shown here is derived from an EMBL/GenBank/DDBJ whole genome shotgun (WGS) entry which is preliminary data.</text>
</comment>
<sequence length="418" mass="46979">MNFERDHFSGGLLALQERQYPQAVEEFEHALNDEPGPARFYAALALLGGRNPGEKNPDDIERIEEYLDQVHLYTNVTAQYQANVLRAIVHEDYYDRYNMHAGQLDPEMLRASIEGLSAPELEPLVKHIGPAPHSRTWTAVQQVAVHFGLLTRRPERTRGTTRFPDPARPAAVARYFVPTPPRRDSSRFAMAFAGAAALVLLGIMVQSFGTLVLVAGALLLAKWGYDDLQHYKTYLRRYAQAEPKPTEAQMDHWLAEDIREITRVAGEKVMLNTELKIHGGDLVYPPQVVAGYDVDESVVRLGDDNTWHTDTHDLMVMFLTDTLISIYRCDLDFRTGCTTLEQIDEYHYRDIVAVSESAVTAPGRLIAQMFTLSISDGSKVSVAIRIDSTEDSGARTAWAGNEEALRIVKKMVRARHTV</sequence>
<gene>
    <name evidence="2" type="ORF">JOF56_000669</name>
</gene>
<name>A0ABS4T788_9PSEU</name>
<evidence type="ECO:0000313" key="2">
    <source>
        <dbReference type="EMBL" id="MBP2320284.1"/>
    </source>
</evidence>
<dbReference type="EMBL" id="JAGINW010000001">
    <property type="protein sequence ID" value="MBP2320284.1"/>
    <property type="molecule type" value="Genomic_DNA"/>
</dbReference>
<accession>A0ABS4T788</accession>
<keyword evidence="1" id="KW-0812">Transmembrane</keyword>
<protein>
    <recommendedName>
        <fullName evidence="4">Tetratricopeptide repeat protein</fullName>
    </recommendedName>
</protein>
<reference evidence="2 3" key="1">
    <citation type="submission" date="2021-03" db="EMBL/GenBank/DDBJ databases">
        <title>Sequencing the genomes of 1000 actinobacteria strains.</title>
        <authorList>
            <person name="Klenk H.-P."/>
        </authorList>
    </citation>
    <scope>NUCLEOTIDE SEQUENCE [LARGE SCALE GENOMIC DNA]</scope>
    <source>
        <strain evidence="2 3">DSM 46670</strain>
    </source>
</reference>
<dbReference type="RefSeq" id="WP_209634242.1">
    <property type="nucleotide sequence ID" value="NZ_JAGINW010000001.1"/>
</dbReference>
<proteinExistence type="predicted"/>
<keyword evidence="1" id="KW-0472">Membrane</keyword>
<keyword evidence="1" id="KW-1133">Transmembrane helix</keyword>
<evidence type="ECO:0008006" key="4">
    <source>
        <dbReference type="Google" id="ProtNLM"/>
    </source>
</evidence>
<organism evidence="2 3">
    <name type="scientific">Kibdelosporangium banguiense</name>
    <dbReference type="NCBI Taxonomy" id="1365924"/>
    <lineage>
        <taxon>Bacteria</taxon>
        <taxon>Bacillati</taxon>
        <taxon>Actinomycetota</taxon>
        <taxon>Actinomycetes</taxon>
        <taxon>Pseudonocardiales</taxon>
        <taxon>Pseudonocardiaceae</taxon>
        <taxon>Kibdelosporangium</taxon>
    </lineage>
</organism>